<dbReference type="EMBL" id="JADGLW010000001">
    <property type="protein sequence ID" value="MBF0752848.1"/>
    <property type="molecule type" value="Genomic_DNA"/>
</dbReference>
<evidence type="ECO:0000313" key="6">
    <source>
        <dbReference type="EMBL" id="MBF0752848.1"/>
    </source>
</evidence>
<dbReference type="PANTHER" id="PTHR39210">
    <property type="entry name" value="HEPARIN-SULFATE LYASE"/>
    <property type="match status" value="1"/>
</dbReference>
<evidence type="ECO:0000256" key="2">
    <source>
        <dbReference type="ARBA" id="ARBA00022729"/>
    </source>
</evidence>
<keyword evidence="2" id="KW-0732">Signal</keyword>
<feature type="domain" description="Heparinase II/III-like C-terminal" evidence="5">
    <location>
        <begin position="284"/>
        <end position="462"/>
    </location>
</feature>
<dbReference type="Gene3D" id="1.50.10.100">
    <property type="entry name" value="Chondroitin AC/alginate lyase"/>
    <property type="match status" value="1"/>
</dbReference>
<keyword evidence="7" id="KW-1185">Reference proteome</keyword>
<name>A0ABR9XV33_9STAP</name>
<comment type="subcellular location">
    <subcellularLocation>
        <location evidence="1">Periplasm</location>
    </subcellularLocation>
</comment>
<evidence type="ECO:0000259" key="5">
    <source>
        <dbReference type="Pfam" id="PF07940"/>
    </source>
</evidence>
<dbReference type="PANTHER" id="PTHR39210:SF1">
    <property type="entry name" value="HEPARIN-SULFATE LYASE"/>
    <property type="match status" value="1"/>
</dbReference>
<protein>
    <submittedName>
        <fullName evidence="6">Heparinase II/III family protein</fullName>
    </submittedName>
</protein>
<evidence type="ECO:0000256" key="1">
    <source>
        <dbReference type="ARBA" id="ARBA00004418"/>
    </source>
</evidence>
<evidence type="ECO:0000313" key="7">
    <source>
        <dbReference type="Proteomes" id="UP000647980"/>
    </source>
</evidence>
<dbReference type="Proteomes" id="UP000647980">
    <property type="component" value="Unassembled WGS sequence"/>
</dbReference>
<keyword evidence="3" id="KW-0574">Periplasm</keyword>
<organism evidence="6 7">
    <name type="scientific">Jeotgalicoccus nanhaiensis</name>
    <dbReference type="NCBI Taxonomy" id="568603"/>
    <lineage>
        <taxon>Bacteria</taxon>
        <taxon>Bacillati</taxon>
        <taxon>Bacillota</taxon>
        <taxon>Bacilli</taxon>
        <taxon>Bacillales</taxon>
        <taxon>Staphylococcaceae</taxon>
        <taxon>Jeotgalicoccus</taxon>
    </lineage>
</organism>
<dbReference type="InterPro" id="IPR008929">
    <property type="entry name" value="Chondroitin_lyas"/>
</dbReference>
<comment type="caution">
    <text evidence="6">The sequence shown here is derived from an EMBL/GenBank/DDBJ whole genome shotgun (WGS) entry which is preliminary data.</text>
</comment>
<reference evidence="6 7" key="1">
    <citation type="submission" date="2020-10" db="EMBL/GenBank/DDBJ databases">
        <title>Mouse Oral microbiota.</title>
        <authorList>
            <person name="Joseph S."/>
            <person name="Aduse-Opoku J."/>
        </authorList>
    </citation>
    <scope>NUCLEOTIDE SEQUENCE [LARGE SCALE GENOMIC DNA]</scope>
    <source>
        <strain evidence="6 7">19428wE5_W307</strain>
    </source>
</reference>
<dbReference type="Gene3D" id="2.70.98.70">
    <property type="match status" value="1"/>
</dbReference>
<gene>
    <name evidence="6" type="ORF">IR135_01080</name>
</gene>
<dbReference type="RefSeq" id="WP_135095912.1">
    <property type="nucleotide sequence ID" value="NZ_JADGLW010000001.1"/>
</dbReference>
<keyword evidence="4" id="KW-0456">Lyase</keyword>
<evidence type="ECO:0000256" key="4">
    <source>
        <dbReference type="ARBA" id="ARBA00023239"/>
    </source>
</evidence>
<dbReference type="Pfam" id="PF07940">
    <property type="entry name" value="Hepar_II_III_C"/>
    <property type="match status" value="1"/>
</dbReference>
<dbReference type="SUPFAM" id="SSF48230">
    <property type="entry name" value="Chondroitin AC/alginate lyase"/>
    <property type="match status" value="1"/>
</dbReference>
<evidence type="ECO:0000256" key="3">
    <source>
        <dbReference type="ARBA" id="ARBA00022764"/>
    </source>
</evidence>
<proteinExistence type="predicted"/>
<dbReference type="InterPro" id="IPR012480">
    <property type="entry name" value="Hepar_II_III_C"/>
</dbReference>
<sequence length="543" mass="63866">MNLDLNENNVFPLLETSNNTKRIAEKALNNIIEPFPKFDDIEFKKDFDWEYKHPKVETSYQLYLQNLRVVNELLNQYRETANVEFIFKSKEIIESWFDYIDAGNETKMTWYDHAIGARSQVLIDFVYNAKKEKISIDENRYMNILSKHAELLCDDEIHRYNNHGIMMDKALIVLGLATNNESFFLKGYERVKSIFWVTYSDNGVHLENSPEYHQMVFGLYEGLEEYLQRNNRSLGVEVTNMFPLIRKYYSLVLKPDNKFPPIGDSFHVNNSNKIENIWENFSEPAAGISIIKNKKSLLYLAFICGFSTITHKHSDDLSFILNYKYKDFFVDPGKFNYSTSKFRKYIVKRQAHSSFSLAKNYKKDKLNKIHKTIWTDKFLDSSLYTVVSGYNNGYDDARLRRTIYYLHQENIIIVFDNGTSKNLDTWHQRLNLDHNVTLEHLSDEKFKLKNDDVSITLEFPENIDVNILNGNTKSKWPRAVNSPSSGKVVKTHQILNTKENASEFNDYFVIHLEEPRLLNIFEESNSVQVKLDDKIYELPKFLI</sequence>
<accession>A0ABR9XV33</accession>